<evidence type="ECO:0000313" key="3">
    <source>
        <dbReference type="Proteomes" id="UP000762676"/>
    </source>
</evidence>
<keyword evidence="2" id="KW-0067">ATP-binding</keyword>
<accession>A0AAV4F3J0</accession>
<name>A0AAV4F3J0_9GAST</name>
<dbReference type="InterPro" id="IPR025476">
    <property type="entry name" value="Helitron_helicase-like"/>
</dbReference>
<protein>
    <submittedName>
        <fullName evidence="2">ATP-dependent DNA helicase PIF1</fullName>
    </submittedName>
</protein>
<keyword evidence="2" id="KW-0547">Nucleotide-binding</keyword>
<organism evidence="2 3">
    <name type="scientific">Elysia marginata</name>
    <dbReference type="NCBI Taxonomy" id="1093978"/>
    <lineage>
        <taxon>Eukaryota</taxon>
        <taxon>Metazoa</taxon>
        <taxon>Spiralia</taxon>
        <taxon>Lophotrochozoa</taxon>
        <taxon>Mollusca</taxon>
        <taxon>Gastropoda</taxon>
        <taxon>Heterobranchia</taxon>
        <taxon>Euthyneura</taxon>
        <taxon>Panpulmonata</taxon>
        <taxon>Sacoglossa</taxon>
        <taxon>Placobranchoidea</taxon>
        <taxon>Plakobranchidae</taxon>
        <taxon>Elysia</taxon>
    </lineage>
</organism>
<dbReference type="GO" id="GO:0004386">
    <property type="term" value="F:helicase activity"/>
    <property type="evidence" value="ECO:0007669"/>
    <property type="project" value="UniProtKB-KW"/>
</dbReference>
<dbReference type="EMBL" id="BMAT01004065">
    <property type="protein sequence ID" value="GFR67594.1"/>
    <property type="molecule type" value="Genomic_DNA"/>
</dbReference>
<reference evidence="2 3" key="1">
    <citation type="journal article" date="2021" name="Elife">
        <title>Chloroplast acquisition without the gene transfer in kleptoplastic sea slugs, Plakobranchus ocellatus.</title>
        <authorList>
            <person name="Maeda T."/>
            <person name="Takahashi S."/>
            <person name="Yoshida T."/>
            <person name="Shimamura S."/>
            <person name="Takaki Y."/>
            <person name="Nagai Y."/>
            <person name="Toyoda A."/>
            <person name="Suzuki Y."/>
            <person name="Arimoto A."/>
            <person name="Ishii H."/>
            <person name="Satoh N."/>
            <person name="Nishiyama T."/>
            <person name="Hasebe M."/>
            <person name="Maruyama T."/>
            <person name="Minagawa J."/>
            <person name="Obokata J."/>
            <person name="Shigenobu S."/>
        </authorList>
    </citation>
    <scope>NUCLEOTIDE SEQUENCE [LARGE SCALE GENOMIC DNA]</scope>
</reference>
<evidence type="ECO:0000259" key="1">
    <source>
        <dbReference type="Pfam" id="PF14214"/>
    </source>
</evidence>
<dbReference type="Pfam" id="PF14214">
    <property type="entry name" value="Helitron_like_N"/>
    <property type="match status" value="1"/>
</dbReference>
<dbReference type="Proteomes" id="UP000762676">
    <property type="component" value="Unassembled WGS sequence"/>
</dbReference>
<comment type="caution">
    <text evidence="2">The sequence shown here is derived from an EMBL/GenBank/DDBJ whole genome shotgun (WGS) entry which is preliminary data.</text>
</comment>
<gene>
    <name evidence="2" type="ORF">ElyMa_002003000</name>
</gene>
<dbReference type="AlphaFoldDB" id="A0AAV4F3J0"/>
<keyword evidence="3" id="KW-1185">Reference proteome</keyword>
<feature type="domain" description="Helitron helicase-like" evidence="1">
    <location>
        <begin position="26"/>
        <end position="77"/>
    </location>
</feature>
<keyword evidence="2" id="KW-0347">Helicase</keyword>
<evidence type="ECO:0000313" key="2">
    <source>
        <dbReference type="EMBL" id="GFR67594.1"/>
    </source>
</evidence>
<sequence length="92" mass="10788">MFPTGCDGWHLGLIRTDNKKLIAADFYKSRLQIRHEDFNIIFKGKKLTQQYAVDQWAKVEAGRLDSVRRNKKNIKSLKIPMTYGRSASWRCQ</sequence>
<proteinExistence type="predicted"/>
<keyword evidence="2" id="KW-0378">Hydrolase</keyword>